<name>A0A0S3QTL6_THET7</name>
<evidence type="ECO:0000256" key="6">
    <source>
        <dbReference type="ARBA" id="ARBA00048859"/>
    </source>
</evidence>
<dbReference type="GO" id="GO:0005829">
    <property type="term" value="C:cytosol"/>
    <property type="evidence" value="ECO:0007669"/>
    <property type="project" value="TreeGrafter"/>
</dbReference>
<organism evidence="10 11">
    <name type="scientific">Thermosulfidibacter takaii (strain DSM 17441 / JCM 13301 / NBRC 103674 / ABI70S6)</name>
    <dbReference type="NCBI Taxonomy" id="1298851"/>
    <lineage>
        <taxon>Bacteria</taxon>
        <taxon>Pseudomonadati</taxon>
        <taxon>Thermosulfidibacterota</taxon>
        <taxon>Thermosulfidibacteria</taxon>
        <taxon>Thermosulfidibacterales</taxon>
        <taxon>Thermosulfidibacteraceae</taxon>
    </lineage>
</organism>
<dbReference type="InterPro" id="IPR036901">
    <property type="entry name" value="Asp/Orn_carbamoylTrfase_sf"/>
</dbReference>
<evidence type="ECO:0000256" key="3">
    <source>
        <dbReference type="ARBA" id="ARBA00022679"/>
    </source>
</evidence>
<evidence type="ECO:0000313" key="11">
    <source>
        <dbReference type="Proteomes" id="UP000063234"/>
    </source>
</evidence>
<evidence type="ECO:0000259" key="8">
    <source>
        <dbReference type="Pfam" id="PF00185"/>
    </source>
</evidence>
<dbReference type="Proteomes" id="UP000063234">
    <property type="component" value="Chromosome"/>
</dbReference>
<comment type="function">
    <text evidence="5 7">Catalyzes the condensation of carbamoyl phosphate and aspartate to form carbamoyl aspartate and inorganic phosphate, the committed step in the de novo pyrimidine nucleotide biosynthesis pathway.</text>
</comment>
<keyword evidence="3 7" id="KW-0808">Transferase</keyword>
<dbReference type="UniPathway" id="UPA00070">
    <property type="reaction ID" value="UER00116"/>
</dbReference>
<dbReference type="NCBIfam" id="TIGR00670">
    <property type="entry name" value="asp_carb_tr"/>
    <property type="match status" value="1"/>
</dbReference>
<dbReference type="STRING" id="1298851.TST_0880"/>
<reference evidence="11" key="1">
    <citation type="journal article" date="2018" name="Science">
        <title>A primordial and reversible TCA cycle in a facultatively chemolithoautotrophic thermophile.</title>
        <authorList>
            <person name="Nunoura T."/>
            <person name="Chikaraishi Y."/>
            <person name="Izaki R."/>
            <person name="Suwa T."/>
            <person name="Sato T."/>
            <person name="Harada T."/>
            <person name="Mori K."/>
            <person name="Kato Y."/>
            <person name="Miyazaki M."/>
            <person name="Shimamura S."/>
            <person name="Yanagawa K."/>
            <person name="Shuto A."/>
            <person name="Ohkouchi N."/>
            <person name="Fujita N."/>
            <person name="Takaki Y."/>
            <person name="Atomi H."/>
            <person name="Takai K."/>
        </authorList>
    </citation>
    <scope>NUCLEOTIDE SEQUENCE [LARGE SCALE GENOMIC DNA]</scope>
    <source>
        <strain evidence="11">DSM 17441 / JCM 13301 / NBRC 103674 / ABI70S6</strain>
    </source>
</reference>
<evidence type="ECO:0000256" key="2">
    <source>
        <dbReference type="ARBA" id="ARBA00008896"/>
    </source>
</evidence>
<feature type="binding site" evidence="7">
    <location>
        <position position="107"/>
    </location>
    <ligand>
        <name>carbamoyl phosphate</name>
        <dbReference type="ChEBI" id="CHEBI:58228"/>
    </ligand>
</feature>
<dbReference type="Pfam" id="PF02729">
    <property type="entry name" value="OTCace_N"/>
    <property type="match status" value="1"/>
</dbReference>
<evidence type="ECO:0000256" key="1">
    <source>
        <dbReference type="ARBA" id="ARBA00004852"/>
    </source>
</evidence>
<evidence type="ECO:0000256" key="4">
    <source>
        <dbReference type="ARBA" id="ARBA00022975"/>
    </source>
</evidence>
<dbReference type="EMBL" id="AP013035">
    <property type="protein sequence ID" value="BAT71680.1"/>
    <property type="molecule type" value="Genomic_DNA"/>
</dbReference>
<feature type="binding site" evidence="7">
    <location>
        <position position="168"/>
    </location>
    <ligand>
        <name>L-aspartate</name>
        <dbReference type="ChEBI" id="CHEBI:29991"/>
    </ligand>
</feature>
<dbReference type="GO" id="GO:0004070">
    <property type="term" value="F:aspartate carbamoyltransferase activity"/>
    <property type="evidence" value="ECO:0007669"/>
    <property type="project" value="UniProtKB-UniRule"/>
</dbReference>
<feature type="domain" description="Aspartate/ornithine carbamoyltransferase Asp/Orn-binding" evidence="8">
    <location>
        <begin position="154"/>
        <end position="302"/>
    </location>
</feature>
<dbReference type="KEGG" id="ttk:TST_0880"/>
<dbReference type="InterPro" id="IPR006131">
    <property type="entry name" value="Asp_carbamoyltransf_Asp/Orn-bd"/>
</dbReference>
<feature type="binding site" evidence="7">
    <location>
        <position position="264"/>
    </location>
    <ligand>
        <name>carbamoyl phosphate</name>
        <dbReference type="ChEBI" id="CHEBI:58228"/>
    </ligand>
</feature>
<dbReference type="GO" id="GO:0044205">
    <property type="term" value="P:'de novo' UMP biosynthetic process"/>
    <property type="evidence" value="ECO:0007669"/>
    <property type="project" value="UniProtKB-UniRule"/>
</dbReference>
<dbReference type="Pfam" id="PF00185">
    <property type="entry name" value="OTCace"/>
    <property type="match status" value="1"/>
</dbReference>
<proteinExistence type="inferred from homology"/>
<dbReference type="GO" id="GO:0006520">
    <property type="term" value="P:amino acid metabolic process"/>
    <property type="evidence" value="ECO:0007669"/>
    <property type="project" value="InterPro"/>
</dbReference>
<dbReference type="PROSITE" id="PS00097">
    <property type="entry name" value="CARBAMOYLTRANSFERASE"/>
    <property type="match status" value="1"/>
</dbReference>
<dbReference type="SUPFAM" id="SSF53671">
    <property type="entry name" value="Aspartate/ornithine carbamoyltransferase"/>
    <property type="match status" value="1"/>
</dbReference>
<dbReference type="PATRIC" id="fig|1298851.3.peg.917"/>
<accession>A0A0S3QTL6</accession>
<dbReference type="EC" id="2.1.3.2" evidence="7"/>
<dbReference type="AlphaFoldDB" id="A0A0S3QTL6"/>
<feature type="binding site" evidence="7">
    <location>
        <position position="265"/>
    </location>
    <ligand>
        <name>carbamoyl phosphate</name>
        <dbReference type="ChEBI" id="CHEBI:58228"/>
    </ligand>
</feature>
<dbReference type="HAMAP" id="MF_00001">
    <property type="entry name" value="Asp_carb_tr"/>
    <property type="match status" value="1"/>
</dbReference>
<comment type="catalytic activity">
    <reaction evidence="6 7">
        <text>carbamoyl phosphate + L-aspartate = N-carbamoyl-L-aspartate + phosphate + H(+)</text>
        <dbReference type="Rhea" id="RHEA:20013"/>
        <dbReference type="ChEBI" id="CHEBI:15378"/>
        <dbReference type="ChEBI" id="CHEBI:29991"/>
        <dbReference type="ChEBI" id="CHEBI:32814"/>
        <dbReference type="ChEBI" id="CHEBI:43474"/>
        <dbReference type="ChEBI" id="CHEBI:58228"/>
        <dbReference type="EC" id="2.1.3.2"/>
    </reaction>
</comment>
<feature type="binding site" evidence="7">
    <location>
        <position position="223"/>
    </location>
    <ligand>
        <name>L-aspartate</name>
        <dbReference type="ChEBI" id="CHEBI:29991"/>
    </ligand>
</feature>
<feature type="binding site" evidence="7">
    <location>
        <position position="85"/>
    </location>
    <ligand>
        <name>L-aspartate</name>
        <dbReference type="ChEBI" id="CHEBI:29991"/>
    </ligand>
</feature>
<dbReference type="PRINTS" id="PR00100">
    <property type="entry name" value="AOTCASE"/>
</dbReference>
<evidence type="ECO:0000256" key="5">
    <source>
        <dbReference type="ARBA" id="ARBA00043884"/>
    </source>
</evidence>
<dbReference type="InterPro" id="IPR006132">
    <property type="entry name" value="Asp/Orn_carbamoyltranf_P-bd"/>
</dbReference>
<sequence>MFKRKHLLGIAELEREEIEVILESASSMKEVLTREIKKVPTLRGKTVANLFFEPSTRTRTSFELAAKRLSADVVNFSSSGSSISKGETLKDTVLNIESMVVDAIVVRHKSEGVPWYISTFSKASVINAGDGKHEHPTQALLDSYTILEKKGKIEGLNIAIVGDITHSRVARSDIWAFKKLGANPIVVVGPPTLIPKYVEALNVQQADSIDQVISDVDVIIMLRIQKERMKSPLFPSIREYSRLFGLNAKKLAKAKPDVIVMHPGPVNWGVELSPDVMEFPRNVILDQVTNGVAVRMAVLYLLLGT</sequence>
<dbReference type="PRINTS" id="PR00101">
    <property type="entry name" value="ATCASE"/>
</dbReference>
<keyword evidence="11" id="KW-1185">Reference proteome</keyword>
<evidence type="ECO:0000256" key="7">
    <source>
        <dbReference type="HAMAP-Rule" id="MF_00001"/>
    </source>
</evidence>
<protein>
    <recommendedName>
        <fullName evidence="7">Aspartate carbamoyltransferase</fullName>
        <ecNumber evidence="7">2.1.3.2</ecNumber>
    </recommendedName>
    <alternativeName>
        <fullName evidence="7">Aspartate transcarbamylase</fullName>
        <shortName evidence="7">ATCase</shortName>
    </alternativeName>
</protein>
<dbReference type="InterPro" id="IPR006130">
    <property type="entry name" value="Asp/Orn_carbamoylTrfase"/>
</dbReference>
<comment type="subunit">
    <text evidence="7">Heterododecamer (2C3:3R2) of six catalytic PyrB chains organized as two trimers (C3), and six regulatory PyrI chains organized as three dimers (R2).</text>
</comment>
<dbReference type="GO" id="GO:0006207">
    <property type="term" value="P:'de novo' pyrimidine nucleobase biosynthetic process"/>
    <property type="evidence" value="ECO:0007669"/>
    <property type="project" value="InterPro"/>
</dbReference>
<dbReference type="NCBIfam" id="NF002032">
    <property type="entry name" value="PRK00856.1"/>
    <property type="match status" value="1"/>
</dbReference>
<gene>
    <name evidence="7 10" type="primary">pyrB</name>
    <name evidence="10" type="ORF">TST_0880</name>
</gene>
<dbReference type="OrthoDB" id="9802587at2"/>
<comment type="similarity">
    <text evidence="2 7">Belongs to the aspartate/ornithine carbamoyltransferase superfamily. ATCase family.</text>
</comment>
<feature type="binding site" evidence="7">
    <location>
        <position position="138"/>
    </location>
    <ligand>
        <name>carbamoyl phosphate</name>
        <dbReference type="ChEBI" id="CHEBI:58228"/>
    </ligand>
</feature>
<comment type="pathway">
    <text evidence="1 7">Pyrimidine metabolism; UMP biosynthesis via de novo pathway; (S)-dihydroorotate from bicarbonate: step 2/3.</text>
</comment>
<dbReference type="PANTHER" id="PTHR45753:SF6">
    <property type="entry name" value="ASPARTATE CARBAMOYLTRANSFERASE"/>
    <property type="match status" value="1"/>
</dbReference>
<feature type="binding site" evidence="7">
    <location>
        <position position="135"/>
    </location>
    <ligand>
        <name>carbamoyl phosphate</name>
        <dbReference type="ChEBI" id="CHEBI:58228"/>
    </ligand>
</feature>
<feature type="binding site" evidence="7">
    <location>
        <position position="58"/>
    </location>
    <ligand>
        <name>carbamoyl phosphate</name>
        <dbReference type="ChEBI" id="CHEBI:58228"/>
    </ligand>
</feature>
<dbReference type="GO" id="GO:0016597">
    <property type="term" value="F:amino acid binding"/>
    <property type="evidence" value="ECO:0007669"/>
    <property type="project" value="InterPro"/>
</dbReference>
<evidence type="ECO:0000313" key="10">
    <source>
        <dbReference type="EMBL" id="BAT71680.1"/>
    </source>
</evidence>
<feature type="domain" description="Aspartate/ornithine carbamoyltransferase carbamoyl-P binding" evidence="9">
    <location>
        <begin position="5"/>
        <end position="148"/>
    </location>
</feature>
<dbReference type="PANTHER" id="PTHR45753">
    <property type="entry name" value="ORNITHINE CARBAMOYLTRANSFERASE, MITOCHONDRIAL"/>
    <property type="match status" value="1"/>
</dbReference>
<dbReference type="Gene3D" id="3.40.50.1370">
    <property type="entry name" value="Aspartate/ornithine carbamoyltransferase"/>
    <property type="match status" value="2"/>
</dbReference>
<dbReference type="InterPro" id="IPR002082">
    <property type="entry name" value="Asp_carbamoyltransf"/>
</dbReference>
<evidence type="ECO:0000259" key="9">
    <source>
        <dbReference type="Pfam" id="PF02729"/>
    </source>
</evidence>
<keyword evidence="4 7" id="KW-0665">Pyrimidine biosynthesis</keyword>
<feature type="binding site" evidence="7">
    <location>
        <position position="57"/>
    </location>
    <ligand>
        <name>carbamoyl phosphate</name>
        <dbReference type="ChEBI" id="CHEBI:58228"/>
    </ligand>
</feature>